<reference evidence="7" key="1">
    <citation type="journal article" date="2005" name="Environ. Microbiol.">
        <title>Genetic and functional properties of uncultivated thermophilic crenarchaeotes from a subsurface gold mine as revealed by analysis of genome fragments.</title>
        <authorList>
            <person name="Nunoura T."/>
            <person name="Hirayama H."/>
            <person name="Takami H."/>
            <person name="Oida H."/>
            <person name="Nishi S."/>
            <person name="Shimamura S."/>
            <person name="Suzuki Y."/>
            <person name="Inagaki F."/>
            <person name="Takai K."/>
            <person name="Nealson K.H."/>
            <person name="Horikoshi K."/>
        </authorList>
    </citation>
    <scope>NUCLEOTIDE SEQUENCE</scope>
</reference>
<sequence length="132" mass="15416">MERVFVDTSGWYALVDAQDAHHKIAKAWLTRNTLPLITTDYVFDETVTLIRMELGHTPALEFGEKLRASSWAQLLVVTPEDRHQAWEIFKKFQDQRFSFTDCTSFAVMQRLGLRQVLTVDRHFQVMGFRPVI</sequence>
<keyword evidence="3 5" id="KW-0479">Metal-binding</keyword>
<keyword evidence="5" id="KW-0800">Toxin</keyword>
<evidence type="ECO:0000256" key="2">
    <source>
        <dbReference type="ARBA" id="ARBA00022722"/>
    </source>
</evidence>
<dbReference type="SUPFAM" id="SSF88723">
    <property type="entry name" value="PIN domain-like"/>
    <property type="match status" value="1"/>
</dbReference>
<keyword evidence="2 5" id="KW-0540">Nuclease</keyword>
<dbReference type="InterPro" id="IPR039018">
    <property type="entry name" value="VapC20-like"/>
</dbReference>
<keyword evidence="4 5" id="KW-0378">Hydrolase</keyword>
<dbReference type="Gene3D" id="3.40.50.1010">
    <property type="entry name" value="5'-nuclease"/>
    <property type="match status" value="1"/>
</dbReference>
<dbReference type="InterPro" id="IPR022907">
    <property type="entry name" value="VapC_family"/>
</dbReference>
<name>H5SRA1_ACEAU</name>
<evidence type="ECO:0000313" key="7">
    <source>
        <dbReference type="EMBL" id="BAL58618.1"/>
    </source>
</evidence>
<dbReference type="GO" id="GO:0004521">
    <property type="term" value="F:RNA endonuclease activity"/>
    <property type="evidence" value="ECO:0007669"/>
    <property type="project" value="InterPro"/>
</dbReference>
<dbReference type="GO" id="GO:0016075">
    <property type="term" value="P:rRNA catabolic process"/>
    <property type="evidence" value="ECO:0007669"/>
    <property type="project" value="TreeGrafter"/>
</dbReference>
<feature type="binding site" evidence="5">
    <location>
        <position position="7"/>
    </location>
    <ligand>
        <name>Mg(2+)</name>
        <dbReference type="ChEBI" id="CHEBI:18420"/>
    </ligand>
</feature>
<dbReference type="GO" id="GO:0090729">
    <property type="term" value="F:toxin activity"/>
    <property type="evidence" value="ECO:0007669"/>
    <property type="project" value="UniProtKB-KW"/>
</dbReference>
<dbReference type="HAMAP" id="MF_00265">
    <property type="entry name" value="VapC_Nob1"/>
    <property type="match status" value="1"/>
</dbReference>
<dbReference type="GO" id="GO:0000287">
    <property type="term" value="F:magnesium ion binding"/>
    <property type="evidence" value="ECO:0007669"/>
    <property type="project" value="UniProtKB-UniRule"/>
</dbReference>
<dbReference type="EMBL" id="AP011801">
    <property type="protein sequence ID" value="BAL58618.1"/>
    <property type="molecule type" value="Genomic_DNA"/>
</dbReference>
<keyword evidence="1 5" id="KW-1277">Toxin-antitoxin system</keyword>
<dbReference type="AlphaFoldDB" id="H5SRA1"/>
<dbReference type="GO" id="GO:0016787">
    <property type="term" value="F:hydrolase activity"/>
    <property type="evidence" value="ECO:0007669"/>
    <property type="project" value="UniProtKB-KW"/>
</dbReference>
<protein>
    <recommendedName>
        <fullName evidence="5">Ribonuclease VapC</fullName>
        <shortName evidence="5">RNase VapC</shortName>
        <ecNumber evidence="5">3.1.-.-</ecNumber>
    </recommendedName>
    <alternativeName>
        <fullName evidence="5">Toxin VapC</fullName>
    </alternativeName>
</protein>
<dbReference type="Pfam" id="PF01850">
    <property type="entry name" value="PIN"/>
    <property type="match status" value="1"/>
</dbReference>
<dbReference type="PANTHER" id="PTHR42188:SF1">
    <property type="entry name" value="23S RRNA-SPECIFIC ENDONUCLEASE VAPC20"/>
    <property type="match status" value="1"/>
</dbReference>
<keyword evidence="5" id="KW-0460">Magnesium</keyword>
<comment type="cofactor">
    <cofactor evidence="5">
        <name>Mg(2+)</name>
        <dbReference type="ChEBI" id="CHEBI:18420"/>
    </cofactor>
</comment>
<evidence type="ECO:0000259" key="6">
    <source>
        <dbReference type="Pfam" id="PF01850"/>
    </source>
</evidence>
<comment type="function">
    <text evidence="5">Toxic component of a toxin-antitoxin (TA) system. An RNase.</text>
</comment>
<accession>H5SRA1</accession>
<reference evidence="7" key="2">
    <citation type="journal article" date="2012" name="PLoS ONE">
        <title>A Deeply Branching Thermophilic Bacterium with an Ancient Acetyl-CoA Pathway Dominates a Subsurface Ecosystem.</title>
        <authorList>
            <person name="Takami H."/>
            <person name="Noguchi H."/>
            <person name="Takaki Y."/>
            <person name="Uchiyama I."/>
            <person name="Toyoda A."/>
            <person name="Nishi S."/>
            <person name="Chee G.-J."/>
            <person name="Arai W."/>
            <person name="Nunoura T."/>
            <person name="Itoh T."/>
            <person name="Hattori M."/>
            <person name="Takai K."/>
        </authorList>
    </citation>
    <scope>NUCLEOTIDE SEQUENCE</scope>
</reference>
<dbReference type="PANTHER" id="PTHR42188">
    <property type="entry name" value="23S RRNA-SPECIFIC ENDONUCLEASE VAPC20"/>
    <property type="match status" value="1"/>
</dbReference>
<evidence type="ECO:0000256" key="1">
    <source>
        <dbReference type="ARBA" id="ARBA00022649"/>
    </source>
</evidence>
<evidence type="ECO:0000256" key="5">
    <source>
        <dbReference type="HAMAP-Rule" id="MF_00265"/>
    </source>
</evidence>
<evidence type="ECO:0000256" key="3">
    <source>
        <dbReference type="ARBA" id="ARBA00022723"/>
    </source>
</evidence>
<evidence type="ECO:0000256" key="4">
    <source>
        <dbReference type="ARBA" id="ARBA00022801"/>
    </source>
</evidence>
<dbReference type="InterPro" id="IPR029060">
    <property type="entry name" value="PIN-like_dom_sf"/>
</dbReference>
<feature type="domain" description="PIN" evidence="6">
    <location>
        <begin position="4"/>
        <end position="127"/>
    </location>
</feature>
<feature type="binding site" evidence="5">
    <location>
        <position position="101"/>
    </location>
    <ligand>
        <name>Mg(2+)</name>
        <dbReference type="ChEBI" id="CHEBI:18420"/>
    </ligand>
</feature>
<dbReference type="EC" id="3.1.-.-" evidence="5"/>
<gene>
    <name evidence="5" type="primary">vapC</name>
    <name evidence="7" type="ORF">HGMM_OP2C168</name>
</gene>
<dbReference type="InterPro" id="IPR002716">
    <property type="entry name" value="PIN_dom"/>
</dbReference>
<proteinExistence type="inferred from homology"/>
<comment type="similarity">
    <text evidence="5">Belongs to the PINc/VapC protein family.</text>
</comment>
<organism evidence="7">
    <name type="scientific">Acetithermum autotrophicum</name>
    <dbReference type="NCBI Taxonomy" id="1446466"/>
    <lineage>
        <taxon>Bacteria</taxon>
        <taxon>Candidatus Bipolaricaulota</taxon>
        <taxon>Candidatus Acetithermum</taxon>
    </lineage>
</organism>